<dbReference type="PANTHER" id="PTHR31297:SF43">
    <property type="entry name" value="GLUCAN 1,3-BETA-GLUCOSIDASE 3"/>
    <property type="match status" value="1"/>
</dbReference>
<dbReference type="InterPro" id="IPR017853">
    <property type="entry name" value="GH"/>
</dbReference>
<evidence type="ECO:0000256" key="3">
    <source>
        <dbReference type="ARBA" id="ARBA00023295"/>
    </source>
</evidence>
<dbReference type="GO" id="GO:0005576">
    <property type="term" value="C:extracellular region"/>
    <property type="evidence" value="ECO:0007669"/>
    <property type="project" value="TreeGrafter"/>
</dbReference>
<comment type="similarity">
    <text evidence="1">Belongs to the glycosyl hydrolase 5 (cellulase A) family.</text>
</comment>
<feature type="domain" description="Glycoside hydrolase family 5" evidence="4">
    <location>
        <begin position="200"/>
        <end position="477"/>
    </location>
</feature>
<evidence type="ECO:0000256" key="1">
    <source>
        <dbReference type="ARBA" id="ARBA00005641"/>
    </source>
</evidence>
<dbReference type="PANTHER" id="PTHR31297">
    <property type="entry name" value="GLUCAN ENDO-1,6-BETA-GLUCOSIDASE B"/>
    <property type="match status" value="1"/>
</dbReference>
<protein>
    <submittedName>
        <fullName evidence="5">Related to Glucan 1,3-beta-glucosidase</fullName>
    </submittedName>
</protein>
<dbReference type="Proteomes" id="UP001294444">
    <property type="component" value="Unassembled WGS sequence"/>
</dbReference>
<dbReference type="EMBL" id="OAPG01000002">
    <property type="protein sequence ID" value="SNX82555.1"/>
    <property type="molecule type" value="Genomic_DNA"/>
</dbReference>
<comment type="caution">
    <text evidence="5">The sequence shown here is derived from an EMBL/GenBank/DDBJ whole genome shotgun (WGS) entry which is preliminary data.</text>
</comment>
<dbReference type="GO" id="GO:0046557">
    <property type="term" value="F:glucan endo-1,6-beta-glucosidase activity"/>
    <property type="evidence" value="ECO:0007669"/>
    <property type="project" value="TreeGrafter"/>
</dbReference>
<keyword evidence="6" id="KW-1185">Reference proteome</keyword>
<dbReference type="SUPFAM" id="SSF51445">
    <property type="entry name" value="(Trans)glycosidases"/>
    <property type="match status" value="1"/>
</dbReference>
<keyword evidence="3" id="KW-0326">Glycosidase</keyword>
<keyword evidence="2" id="KW-0378">Hydrolase</keyword>
<sequence length="707" mass="77710">MRLLPRDTSLNAVASALSLAAANYKPIPQLPSANQSTLISDTGAGRNTVNGKANSFQVQKIGSTTDWTATHNSSEWGMPSTLYVPVESLNQTTSTEGDAARKLASSRKVGPGSCPYSTGYTPKGGSDALPPPVFPDFDPVKATIMRYRQQQGVNLGAWFVQEGWMESGFMSCATGTKQAEFDILDGFGTSKDGLTSARAYMEQHWDTWITEDDFSDLAQMGINTVRLPIGYWSAGPYFTHYSPFDQYQSVYEYSWRYVARAINWAAKYDIGVIVDLHGAYGSQNGQAHSGLNDGNIEWYNSWNQNLTTELLVWIAKEISDVTNVIGIQLLNEPQNRDSYWNWLPGAMDAMRAASPYAKTIPLYFHDAFVLEKGAAFVSKRSDFVISDHHSYYVYTASDQALSAQGHISKLDGSIFNQFAAQSSIARRNLIVGEWSCALAWSSIQNSKNPVQDQTEFCQTQQDIWQTTGSGWTFWSYKMENCDQNSGWCFQSASNKYLQGNYSSWGIPVSSTSLAAAGNLTGDKLGALSPIRTEISRVRLPSNSTAIKSAKSFLTVDDNDDDDEDENFMGKIGPNGFGRSLYPIAETSQHVSSEANKRGVGSYTTFATRIVQQDRIMERAGSTATNATVSSRGFSDGFYTSRILAASTDSLSRLGFANQYQKDTFKSYLTAGHFKSSDETTYNAQFVAGVQAAENAISFIVSSYANKP</sequence>
<dbReference type="GO" id="GO:0009251">
    <property type="term" value="P:glucan catabolic process"/>
    <property type="evidence" value="ECO:0007669"/>
    <property type="project" value="TreeGrafter"/>
</dbReference>
<evidence type="ECO:0000313" key="5">
    <source>
        <dbReference type="EMBL" id="SNX82555.1"/>
    </source>
</evidence>
<evidence type="ECO:0000313" key="6">
    <source>
        <dbReference type="Proteomes" id="UP001294444"/>
    </source>
</evidence>
<name>A0AAJ4XI58_9BASI</name>
<dbReference type="Pfam" id="PF00150">
    <property type="entry name" value="Cellulase"/>
    <property type="match status" value="1"/>
</dbReference>
<dbReference type="GO" id="GO:0009986">
    <property type="term" value="C:cell surface"/>
    <property type="evidence" value="ECO:0007669"/>
    <property type="project" value="TreeGrafter"/>
</dbReference>
<accession>A0AAJ4XI58</accession>
<reference evidence="5" key="1">
    <citation type="submission" date="2023-10" db="EMBL/GenBank/DDBJ databases">
        <authorList>
            <person name="Guldener U."/>
        </authorList>
    </citation>
    <scope>NUCLEOTIDE SEQUENCE</scope>
    <source>
        <strain evidence="5">Mp4</strain>
    </source>
</reference>
<dbReference type="GO" id="GO:0005737">
    <property type="term" value="C:cytoplasm"/>
    <property type="evidence" value="ECO:0007669"/>
    <property type="project" value="UniProtKB-ARBA"/>
</dbReference>
<dbReference type="InterPro" id="IPR050386">
    <property type="entry name" value="Glycosyl_hydrolase_5"/>
</dbReference>
<dbReference type="AlphaFoldDB" id="A0AAJ4XI58"/>
<dbReference type="FunFam" id="3.20.20.80:FF:000100">
    <property type="entry name" value="Glycoside hydrolase superfamily"/>
    <property type="match status" value="1"/>
</dbReference>
<evidence type="ECO:0000259" key="4">
    <source>
        <dbReference type="Pfam" id="PF00150"/>
    </source>
</evidence>
<dbReference type="InterPro" id="IPR001547">
    <property type="entry name" value="Glyco_hydro_5"/>
</dbReference>
<evidence type="ECO:0000256" key="2">
    <source>
        <dbReference type="ARBA" id="ARBA00022801"/>
    </source>
</evidence>
<dbReference type="Gene3D" id="3.20.20.80">
    <property type="entry name" value="Glycosidases"/>
    <property type="match status" value="1"/>
</dbReference>
<gene>
    <name evidence="5" type="ORF">MEPE_01261</name>
</gene>
<proteinExistence type="inferred from homology"/>
<organism evidence="5 6">
    <name type="scientific">Melanopsichium pennsylvanicum</name>
    <dbReference type="NCBI Taxonomy" id="63383"/>
    <lineage>
        <taxon>Eukaryota</taxon>
        <taxon>Fungi</taxon>
        <taxon>Dikarya</taxon>
        <taxon>Basidiomycota</taxon>
        <taxon>Ustilaginomycotina</taxon>
        <taxon>Ustilaginomycetes</taxon>
        <taxon>Ustilaginales</taxon>
        <taxon>Ustilaginaceae</taxon>
        <taxon>Melanopsichium</taxon>
    </lineage>
</organism>